<reference evidence="2 3" key="1">
    <citation type="submission" date="2024-03" db="EMBL/GenBank/DDBJ databases">
        <title>Actinomycetospora sp. OC33-EN07, a novel actinomycete isolated from wild orchid (Aerides multiflora).</title>
        <authorList>
            <person name="Suriyachadkun C."/>
        </authorList>
    </citation>
    <scope>NUCLEOTIDE SEQUENCE [LARGE SCALE GENOMIC DNA]</scope>
    <source>
        <strain evidence="2 3">OC33-EN07</strain>
    </source>
</reference>
<dbReference type="RefSeq" id="WP_337703785.1">
    <property type="nucleotide sequence ID" value="NZ_JBBEGM010000005.1"/>
</dbReference>
<protein>
    <submittedName>
        <fullName evidence="2">Class I SAM-dependent methyltransferase</fullName>
        <ecNumber evidence="2">2.1.-.-</ecNumber>
    </submittedName>
</protein>
<sequence>MAAANEFSGSSDPHTANLGNPLMRRLFDLNSAGSLVARARHRRWEQLYSEFPSFDDMSVVDLGGSVVSWSSAPMRPARLVVVNLNVQDAKVDGVETRQGDATDLPSSLFAESFDLVYSNSLLEHVGGHFQRYRVAENVRRLAERHWVQTPYRYFPIEPHWLFPGLQFLPYEARVQVSMRWRFGHMRATTRAEAEALVNEVELVSVSQMQNLFPESGILRERFLGLTKSLIAVRNGEGGR</sequence>
<dbReference type="Gene3D" id="3.40.50.150">
    <property type="entry name" value="Vaccinia Virus protein VP39"/>
    <property type="match status" value="1"/>
</dbReference>
<dbReference type="GO" id="GO:0032259">
    <property type="term" value="P:methylation"/>
    <property type="evidence" value="ECO:0007669"/>
    <property type="project" value="UniProtKB-KW"/>
</dbReference>
<dbReference type="InterPro" id="IPR029063">
    <property type="entry name" value="SAM-dependent_MTases_sf"/>
</dbReference>
<organism evidence="2 3">
    <name type="scientific">Actinomycetospora flava</name>
    <dbReference type="NCBI Taxonomy" id="3129232"/>
    <lineage>
        <taxon>Bacteria</taxon>
        <taxon>Bacillati</taxon>
        <taxon>Actinomycetota</taxon>
        <taxon>Actinomycetes</taxon>
        <taxon>Pseudonocardiales</taxon>
        <taxon>Pseudonocardiaceae</taxon>
        <taxon>Actinomycetospora</taxon>
    </lineage>
</organism>
<keyword evidence="2" id="KW-0808">Transferase</keyword>
<dbReference type="InterPro" id="IPR013216">
    <property type="entry name" value="Methyltransf_11"/>
</dbReference>
<keyword evidence="2" id="KW-0489">Methyltransferase</keyword>
<dbReference type="EC" id="2.1.-.-" evidence="2"/>
<proteinExistence type="predicted"/>
<name>A0ABU8M501_9PSEU</name>
<dbReference type="Pfam" id="PF08241">
    <property type="entry name" value="Methyltransf_11"/>
    <property type="match status" value="1"/>
</dbReference>
<gene>
    <name evidence="2" type="ORF">WCD58_14665</name>
</gene>
<dbReference type="CDD" id="cd02440">
    <property type="entry name" value="AdoMet_MTases"/>
    <property type="match status" value="1"/>
</dbReference>
<accession>A0ABU8M501</accession>
<dbReference type="SUPFAM" id="SSF53335">
    <property type="entry name" value="S-adenosyl-L-methionine-dependent methyltransferases"/>
    <property type="match status" value="1"/>
</dbReference>
<dbReference type="GO" id="GO:0008168">
    <property type="term" value="F:methyltransferase activity"/>
    <property type="evidence" value="ECO:0007669"/>
    <property type="project" value="UniProtKB-KW"/>
</dbReference>
<feature type="domain" description="Methyltransferase type 11" evidence="1">
    <location>
        <begin position="82"/>
        <end position="141"/>
    </location>
</feature>
<evidence type="ECO:0000313" key="3">
    <source>
        <dbReference type="Proteomes" id="UP001369736"/>
    </source>
</evidence>
<evidence type="ECO:0000313" key="2">
    <source>
        <dbReference type="EMBL" id="MEJ2862411.1"/>
    </source>
</evidence>
<evidence type="ECO:0000259" key="1">
    <source>
        <dbReference type="Pfam" id="PF08241"/>
    </source>
</evidence>
<dbReference type="Proteomes" id="UP001369736">
    <property type="component" value="Unassembled WGS sequence"/>
</dbReference>
<comment type="caution">
    <text evidence="2">The sequence shown here is derived from an EMBL/GenBank/DDBJ whole genome shotgun (WGS) entry which is preliminary data.</text>
</comment>
<dbReference type="EMBL" id="JBBEGM010000005">
    <property type="protein sequence ID" value="MEJ2862411.1"/>
    <property type="molecule type" value="Genomic_DNA"/>
</dbReference>
<keyword evidence="3" id="KW-1185">Reference proteome</keyword>